<evidence type="ECO:0000256" key="1">
    <source>
        <dbReference type="SAM" id="SignalP"/>
    </source>
</evidence>
<evidence type="ECO:0000313" key="3">
    <source>
        <dbReference type="Proteomes" id="UP000646365"/>
    </source>
</evidence>
<reference evidence="2" key="2">
    <citation type="submission" date="2020-09" db="EMBL/GenBank/DDBJ databases">
        <authorList>
            <person name="Sun Q."/>
            <person name="Zhou Y."/>
        </authorList>
    </citation>
    <scope>NUCLEOTIDE SEQUENCE</scope>
    <source>
        <strain evidence="2">CGMCC 1.15725</strain>
    </source>
</reference>
<keyword evidence="1" id="KW-0732">Signal</keyword>
<sequence>MRNPGRSILGTGRAVLLALMVTLAGCQAGPSPRQDAGARSFQALPAAAEQALTAHNSPILYSLEPRAPRVKGDQGLLGFQVLGKTALSDEDAEVAVKAFRSAIGDWVGGSAAACFDPRHAIRVLYGEHTYDFLLCYQCQSIWIYEDGKILTRLGAAGSPKELNALLTAAGVPLSTSG</sequence>
<evidence type="ECO:0008006" key="4">
    <source>
        <dbReference type="Google" id="ProtNLM"/>
    </source>
</evidence>
<reference evidence="2" key="1">
    <citation type="journal article" date="2014" name="Int. J. Syst. Evol. Microbiol.">
        <title>Complete genome sequence of Corynebacterium casei LMG S-19264T (=DSM 44701T), isolated from a smear-ripened cheese.</title>
        <authorList>
            <consortium name="US DOE Joint Genome Institute (JGI-PGF)"/>
            <person name="Walter F."/>
            <person name="Albersmeier A."/>
            <person name="Kalinowski J."/>
            <person name="Ruckert C."/>
        </authorList>
    </citation>
    <scope>NUCLEOTIDE SEQUENCE</scope>
    <source>
        <strain evidence="2">CGMCC 1.15725</strain>
    </source>
</reference>
<dbReference type="PROSITE" id="PS51257">
    <property type="entry name" value="PROKAR_LIPOPROTEIN"/>
    <property type="match status" value="1"/>
</dbReference>
<comment type="caution">
    <text evidence="2">The sequence shown here is derived from an EMBL/GenBank/DDBJ whole genome shotgun (WGS) entry which is preliminary data.</text>
</comment>
<organism evidence="2 3">
    <name type="scientific">Aliidongia dinghuensis</name>
    <dbReference type="NCBI Taxonomy" id="1867774"/>
    <lineage>
        <taxon>Bacteria</taxon>
        <taxon>Pseudomonadati</taxon>
        <taxon>Pseudomonadota</taxon>
        <taxon>Alphaproteobacteria</taxon>
        <taxon>Rhodospirillales</taxon>
        <taxon>Dongiaceae</taxon>
        <taxon>Aliidongia</taxon>
    </lineage>
</organism>
<evidence type="ECO:0000313" key="2">
    <source>
        <dbReference type="EMBL" id="GGF33660.1"/>
    </source>
</evidence>
<feature type="chain" id="PRO_5035289817" description="Lipoprotein" evidence="1">
    <location>
        <begin position="29"/>
        <end position="177"/>
    </location>
</feature>
<feature type="signal peptide" evidence="1">
    <location>
        <begin position="1"/>
        <end position="28"/>
    </location>
</feature>
<keyword evidence="3" id="KW-1185">Reference proteome</keyword>
<dbReference type="AlphaFoldDB" id="A0A8J2YXV7"/>
<dbReference type="EMBL" id="BMJQ01000012">
    <property type="protein sequence ID" value="GGF33660.1"/>
    <property type="molecule type" value="Genomic_DNA"/>
</dbReference>
<gene>
    <name evidence="2" type="ORF">GCM10011611_44890</name>
</gene>
<name>A0A8J2YXV7_9PROT</name>
<proteinExistence type="predicted"/>
<dbReference type="Proteomes" id="UP000646365">
    <property type="component" value="Unassembled WGS sequence"/>
</dbReference>
<accession>A0A8J2YXV7</accession>
<protein>
    <recommendedName>
        <fullName evidence="4">Lipoprotein</fullName>
    </recommendedName>
</protein>